<organism evidence="3 4">
    <name type="scientific">Trichuris muris</name>
    <name type="common">Mouse whipworm</name>
    <dbReference type="NCBI Taxonomy" id="70415"/>
    <lineage>
        <taxon>Eukaryota</taxon>
        <taxon>Metazoa</taxon>
        <taxon>Ecdysozoa</taxon>
        <taxon>Nematoda</taxon>
        <taxon>Enoplea</taxon>
        <taxon>Dorylaimia</taxon>
        <taxon>Trichinellida</taxon>
        <taxon>Trichuridae</taxon>
        <taxon>Trichuris</taxon>
    </lineage>
</organism>
<feature type="compositionally biased region" description="Basic and acidic residues" evidence="1">
    <location>
        <begin position="172"/>
        <end position="181"/>
    </location>
</feature>
<evidence type="ECO:0000259" key="2">
    <source>
        <dbReference type="Pfam" id="PF26215"/>
    </source>
</evidence>
<reference evidence="3" key="2">
    <citation type="submission" date="2014-03" db="EMBL/GenBank/DDBJ databases">
        <title>The whipworm genome and dual-species transcriptomics of an intimate host-pathogen interaction.</title>
        <authorList>
            <person name="Foth B.J."/>
            <person name="Tsai I.J."/>
            <person name="Reid A.J."/>
            <person name="Bancroft A.J."/>
            <person name="Nichol S."/>
            <person name="Tracey A."/>
            <person name="Holroyd N."/>
            <person name="Cotton J.A."/>
            <person name="Stanley E.J."/>
            <person name="Zarowiecki M."/>
            <person name="Liu J.Z."/>
            <person name="Huckvale T."/>
            <person name="Cooper P.J."/>
            <person name="Grencis R.K."/>
            <person name="Berriman M."/>
        </authorList>
    </citation>
    <scope>NUCLEOTIDE SEQUENCE [LARGE SCALE GENOMIC DNA]</scope>
    <source>
        <strain evidence="3">Edinburgh</strain>
    </source>
</reference>
<reference evidence="3" key="1">
    <citation type="submission" date="2013-11" db="EMBL/GenBank/DDBJ databases">
        <authorList>
            <person name="Aslett M."/>
        </authorList>
    </citation>
    <scope>NUCLEOTIDE SEQUENCE [LARGE SCALE GENOMIC DNA]</scope>
    <source>
        <strain evidence="3">Edinburgh</strain>
    </source>
</reference>
<dbReference type="Pfam" id="PF26215">
    <property type="entry name" value="HTH_animal"/>
    <property type="match status" value="1"/>
</dbReference>
<feature type="domain" description="Helix-turn-helix" evidence="2">
    <location>
        <begin position="117"/>
        <end position="145"/>
    </location>
</feature>
<dbReference type="InterPro" id="IPR058912">
    <property type="entry name" value="HTH_animal"/>
</dbReference>
<dbReference type="Proteomes" id="UP000046395">
    <property type="component" value="Unassembled WGS sequence"/>
</dbReference>
<evidence type="ECO:0000313" key="4">
    <source>
        <dbReference type="WBParaSite" id="TMUE_0000000170.1"/>
    </source>
</evidence>
<keyword evidence="3" id="KW-1185">Reference proteome</keyword>
<evidence type="ECO:0000313" key="3">
    <source>
        <dbReference type="Proteomes" id="UP000046395"/>
    </source>
</evidence>
<evidence type="ECO:0000313" key="5">
    <source>
        <dbReference type="WBParaSite" id="TMUE_3000012775.1"/>
    </source>
</evidence>
<proteinExistence type="predicted"/>
<dbReference type="WBParaSite" id="TMUE_3000012775.1">
    <property type="protein sequence ID" value="TMUE_3000012775.1"/>
    <property type="gene ID" value="WBGene00301706"/>
</dbReference>
<sequence>MPPALKLRYLRSAELIIIVSDDDSIDGFLRLSEPVASHRAQGQPALLQQLPPAIAIESFDGDPRKWDQFIGSFKALVHDVVSSDAQRIAILRQLLTPRLRASIAPSLYGPALYGPPVFSGIVRGMVDRALNVCSPEFLQAELRHIAAAKSREFQHYNFKTKPNPRFTLLPRHSRENSKDGQENEFYGILQQHEKP</sequence>
<protein>
    <recommendedName>
        <fullName evidence="2">Helix-turn-helix domain-containing protein</fullName>
    </recommendedName>
</protein>
<reference evidence="4 5" key="3">
    <citation type="submission" date="2019-12" db="UniProtKB">
        <authorList>
            <consortium name="WormBaseParasite"/>
        </authorList>
    </citation>
    <scope>IDENTIFICATION</scope>
</reference>
<dbReference type="WBParaSite" id="TMUE_0000000170.1">
    <property type="protein sequence ID" value="TMUE_0000000170.1"/>
    <property type="gene ID" value="WBGene00296115"/>
</dbReference>
<evidence type="ECO:0000256" key="1">
    <source>
        <dbReference type="SAM" id="MobiDB-lite"/>
    </source>
</evidence>
<accession>A0A5S6PYV1</accession>
<dbReference type="AlphaFoldDB" id="A0A5S6PYV1"/>
<name>A0A5S6PYV1_TRIMR</name>
<feature type="region of interest" description="Disordered" evidence="1">
    <location>
        <begin position="164"/>
        <end position="195"/>
    </location>
</feature>